<dbReference type="InterPro" id="IPR044821">
    <property type="entry name" value="At1g28695/At4g15970-like"/>
</dbReference>
<organism evidence="2 3">
    <name type="scientific">Musa balbisiana</name>
    <name type="common">Banana</name>
    <dbReference type="NCBI Taxonomy" id="52838"/>
    <lineage>
        <taxon>Eukaryota</taxon>
        <taxon>Viridiplantae</taxon>
        <taxon>Streptophyta</taxon>
        <taxon>Embryophyta</taxon>
        <taxon>Tracheophyta</taxon>
        <taxon>Spermatophyta</taxon>
        <taxon>Magnoliopsida</taxon>
        <taxon>Liliopsida</taxon>
        <taxon>Zingiberales</taxon>
        <taxon>Musaceae</taxon>
        <taxon>Musa</taxon>
    </lineage>
</organism>
<protein>
    <recommendedName>
        <fullName evidence="1">Nucleotide-diphospho-sugar transferase domain-containing protein</fullName>
    </recommendedName>
</protein>
<dbReference type="EMBL" id="PYDT01000011">
    <property type="protein sequence ID" value="THU45534.1"/>
    <property type="molecule type" value="Genomic_DNA"/>
</dbReference>
<evidence type="ECO:0000313" key="3">
    <source>
        <dbReference type="Proteomes" id="UP000317650"/>
    </source>
</evidence>
<accession>A0A4S8ID43</accession>
<evidence type="ECO:0000313" key="2">
    <source>
        <dbReference type="EMBL" id="THU45534.1"/>
    </source>
</evidence>
<evidence type="ECO:0000259" key="1">
    <source>
        <dbReference type="Pfam" id="PF03407"/>
    </source>
</evidence>
<reference evidence="2 3" key="1">
    <citation type="journal article" date="2019" name="Nat. Plants">
        <title>Genome sequencing of Musa balbisiana reveals subgenome evolution and function divergence in polyploid bananas.</title>
        <authorList>
            <person name="Yao X."/>
        </authorList>
    </citation>
    <scope>NUCLEOTIDE SEQUENCE [LARGE SCALE GENOMIC DNA]</scope>
    <source>
        <strain evidence="3">cv. DH-PKW</strain>
        <tissue evidence="2">Leaves</tissue>
    </source>
</reference>
<feature type="domain" description="Nucleotide-diphospho-sugar transferase" evidence="1">
    <location>
        <begin position="38"/>
        <end position="220"/>
    </location>
</feature>
<sequence length="247" mass="28519">MVNKTMIITIQNKSYMEQNGMLNLFQQSFRDGEGTQFLIKHLLFVAVDQTSYNHCCSLGLNCYKPVTEGVDFSEEVFYMSDDFIQMMWRRTLFLGDVLKRRYNFIFTEGEDLQMSSNFYNGRRFDDSNFFNTGFYFVTPNNKTTALFDERNASKHNFTCMNDQEALLRMKRAGVFRRLGLKVRYLDTTCFTGFCQNSKDFGQVITVHSNCCFSVKAKLTSLAAVLDAWTSNNGTSNATWPTHTGFCL</sequence>
<name>A0A4S8ID43_MUSBA</name>
<gene>
    <name evidence="2" type="ORF">C4D60_Mb02t18940</name>
</gene>
<keyword evidence="3" id="KW-1185">Reference proteome</keyword>
<dbReference type="AlphaFoldDB" id="A0A4S8ID43"/>
<comment type="caution">
    <text evidence="2">The sequence shown here is derived from an EMBL/GenBank/DDBJ whole genome shotgun (WGS) entry which is preliminary data.</text>
</comment>
<dbReference type="PANTHER" id="PTHR46038">
    <property type="entry name" value="EXPRESSED PROTEIN-RELATED"/>
    <property type="match status" value="1"/>
</dbReference>
<proteinExistence type="predicted"/>
<dbReference type="Pfam" id="PF03407">
    <property type="entry name" value="Nucleotid_trans"/>
    <property type="match status" value="1"/>
</dbReference>
<dbReference type="PANTHER" id="PTHR46038:SF12">
    <property type="entry name" value="OS03G0731800 PROTEIN"/>
    <property type="match status" value="1"/>
</dbReference>
<dbReference type="InterPro" id="IPR005069">
    <property type="entry name" value="Nucl-diP-sugar_transferase"/>
</dbReference>
<dbReference type="Proteomes" id="UP000317650">
    <property type="component" value="Chromosome 2"/>
</dbReference>